<keyword evidence="3" id="KW-0238">DNA-binding</keyword>
<reference evidence="6 7" key="1">
    <citation type="submission" date="2008-03" db="EMBL/GenBank/DDBJ databases">
        <title>Sequencing of the draft genome and assembly of Burkholderia ambifaria IOP40-10.</title>
        <authorList>
            <consortium name="US DOE Joint Genome Institute (JGI-PGF)"/>
            <person name="Copeland A."/>
            <person name="Lucas S."/>
            <person name="Lapidus A."/>
            <person name="Glavina del Rio T."/>
            <person name="Dalin E."/>
            <person name="Tice H."/>
            <person name="Bruce D."/>
            <person name="Goodwin L."/>
            <person name="Pitluck S."/>
            <person name="Larimer F."/>
            <person name="Land M.L."/>
            <person name="Hauser L."/>
            <person name="Tiedje J."/>
            <person name="Richardson P."/>
        </authorList>
    </citation>
    <scope>NUCLEOTIDE SEQUENCE [LARGE SCALE GENOMIC DNA]</scope>
    <source>
        <strain evidence="6 7">IOP40-10</strain>
    </source>
</reference>
<dbReference type="GO" id="GO:0003677">
    <property type="term" value="F:DNA binding"/>
    <property type="evidence" value="ECO:0007669"/>
    <property type="project" value="UniProtKB-KW"/>
</dbReference>
<dbReference type="PANTHER" id="PTHR30419">
    <property type="entry name" value="HTH-TYPE TRANSCRIPTIONAL REGULATOR YBHD"/>
    <property type="match status" value="1"/>
</dbReference>
<name>B1FMH4_9BURK</name>
<evidence type="ECO:0000313" key="7">
    <source>
        <dbReference type="Proteomes" id="UP000005463"/>
    </source>
</evidence>
<evidence type="ECO:0000256" key="2">
    <source>
        <dbReference type="ARBA" id="ARBA00023015"/>
    </source>
</evidence>
<dbReference type="InterPro" id="IPR000847">
    <property type="entry name" value="LysR_HTH_N"/>
</dbReference>
<dbReference type="GO" id="GO:0005829">
    <property type="term" value="C:cytosol"/>
    <property type="evidence" value="ECO:0007669"/>
    <property type="project" value="TreeGrafter"/>
</dbReference>
<evidence type="ECO:0000256" key="1">
    <source>
        <dbReference type="ARBA" id="ARBA00009437"/>
    </source>
</evidence>
<dbReference type="InterPro" id="IPR005297">
    <property type="entry name" value="Lipoprotein_repeat"/>
</dbReference>
<gene>
    <name evidence="6" type="ORF">BamIOP4010DRAFT_5235</name>
</gene>
<keyword evidence="4" id="KW-0804">Transcription</keyword>
<feature type="domain" description="HTH lysR-type" evidence="5">
    <location>
        <begin position="1"/>
        <end position="58"/>
    </location>
</feature>
<organism evidence="6 7">
    <name type="scientific">Burkholderia ambifaria IOP40-10</name>
    <dbReference type="NCBI Taxonomy" id="396596"/>
    <lineage>
        <taxon>Bacteria</taxon>
        <taxon>Pseudomonadati</taxon>
        <taxon>Pseudomonadota</taxon>
        <taxon>Betaproteobacteria</taxon>
        <taxon>Burkholderiales</taxon>
        <taxon>Burkholderiaceae</taxon>
        <taxon>Burkholderia</taxon>
        <taxon>Burkholderia cepacia complex</taxon>
    </lineage>
</organism>
<dbReference type="InterPro" id="IPR036388">
    <property type="entry name" value="WH-like_DNA-bd_sf"/>
</dbReference>
<dbReference type="GO" id="GO:0003700">
    <property type="term" value="F:DNA-binding transcription factor activity"/>
    <property type="evidence" value="ECO:0007669"/>
    <property type="project" value="InterPro"/>
</dbReference>
<evidence type="ECO:0000256" key="3">
    <source>
        <dbReference type="ARBA" id="ARBA00023125"/>
    </source>
</evidence>
<evidence type="ECO:0000256" key="4">
    <source>
        <dbReference type="ARBA" id="ARBA00023163"/>
    </source>
</evidence>
<keyword evidence="2" id="KW-0805">Transcription regulation</keyword>
<dbReference type="PATRIC" id="fig|396596.7.peg.2112"/>
<dbReference type="PROSITE" id="PS50931">
    <property type="entry name" value="HTH_LYSR"/>
    <property type="match status" value="1"/>
</dbReference>
<sequence>MSLRAFRTLVAIARYRTFARAGEAIGLTQSAVSLQIKTLESEYNVQLFDRSRRQPVLTEAGNILVAQAEQVLAMVDRIPDALSDEKKLVGRLRVGAIQTALSGPLPDALLALRDAHPSLRGAYAPAMRPRFFSQPCQKPPMVNEWRPFSRHSTMRRSHRLIRRRVPAPFPAIVRTPGRARDSRRPPDYKEVPMKAVLLVSSVVLAMASVSASAQGSITKVENGTLVAANGMTVYAFDKDKPNAGTSACSGPCETLWPPYKASATDVPVGPYTIVKRDDGSPQWAYKGKPLYFFSKDMKQGDRNGDNFKNVWHVVAP</sequence>
<dbReference type="Proteomes" id="UP000005463">
    <property type="component" value="Unassembled WGS sequence"/>
</dbReference>
<dbReference type="AlphaFoldDB" id="B1FMH4"/>
<dbReference type="PRINTS" id="PR00039">
    <property type="entry name" value="HTHLYSR"/>
</dbReference>
<comment type="caution">
    <text evidence="6">The sequence shown here is derived from an EMBL/GenBank/DDBJ whole genome shotgun (WGS) entry which is preliminary data.</text>
</comment>
<dbReference type="FunFam" id="1.10.10.10:FF:000001">
    <property type="entry name" value="LysR family transcriptional regulator"/>
    <property type="match status" value="1"/>
</dbReference>
<dbReference type="Pfam" id="PF03640">
    <property type="entry name" value="Lipoprotein_15"/>
    <property type="match status" value="2"/>
</dbReference>
<evidence type="ECO:0000313" key="6">
    <source>
        <dbReference type="EMBL" id="EDT01250.1"/>
    </source>
</evidence>
<dbReference type="Gene3D" id="1.10.10.10">
    <property type="entry name" value="Winged helix-like DNA-binding domain superfamily/Winged helix DNA-binding domain"/>
    <property type="match status" value="1"/>
</dbReference>
<evidence type="ECO:0000259" key="5">
    <source>
        <dbReference type="PROSITE" id="PS50931"/>
    </source>
</evidence>
<dbReference type="InterPro" id="IPR050950">
    <property type="entry name" value="HTH-type_LysR_regulators"/>
</dbReference>
<protein>
    <recommendedName>
        <fullName evidence="5">HTH lysR-type domain-containing protein</fullName>
    </recommendedName>
</protein>
<proteinExistence type="inferred from homology"/>
<dbReference type="InterPro" id="IPR036390">
    <property type="entry name" value="WH_DNA-bd_sf"/>
</dbReference>
<dbReference type="PANTHER" id="PTHR30419:SF30">
    <property type="entry name" value="LYSR FAMILY TRANSCRIPTIONAL REGULATOR"/>
    <property type="match status" value="1"/>
</dbReference>
<dbReference type="EMBL" id="ABLC01000197">
    <property type="protein sequence ID" value="EDT01250.1"/>
    <property type="molecule type" value="Genomic_DNA"/>
</dbReference>
<accession>B1FMH4</accession>
<dbReference type="SUPFAM" id="SSF46785">
    <property type="entry name" value="Winged helix' DNA-binding domain"/>
    <property type="match status" value="1"/>
</dbReference>
<comment type="similarity">
    <text evidence="1">Belongs to the LysR transcriptional regulatory family.</text>
</comment>
<dbReference type="Pfam" id="PF00126">
    <property type="entry name" value="HTH_1"/>
    <property type="match status" value="1"/>
</dbReference>